<feature type="region of interest" description="Disordered" evidence="1">
    <location>
        <begin position="158"/>
        <end position="185"/>
    </location>
</feature>
<proteinExistence type="predicted"/>
<keyword evidence="3" id="KW-1185">Reference proteome</keyword>
<feature type="region of interest" description="Disordered" evidence="1">
    <location>
        <begin position="1"/>
        <end position="60"/>
    </location>
</feature>
<protein>
    <submittedName>
        <fullName evidence="2">Uncharacterized protein</fullName>
    </submittedName>
</protein>
<dbReference type="Proteomes" id="UP001163046">
    <property type="component" value="Unassembled WGS sequence"/>
</dbReference>
<dbReference type="AlphaFoldDB" id="A0A9X0CKQ3"/>
<comment type="caution">
    <text evidence="2">The sequence shown here is derived from an EMBL/GenBank/DDBJ whole genome shotgun (WGS) entry which is preliminary data.</text>
</comment>
<sequence length="289" mass="32652">MKSVRLYPTICVQQDDRHREDEHPTTSKQHHQNSSEVEISNDVAKEGQRNSIENGGSRKTKRKVIYKERKETYDFQEIVEDSGSGDKERSTMISFNRKEYDSVIVSDDSDRSEEEVLERGSSTVVVDSLSDEDFEGPSAKMARKVDATAANSTFVVTLDSESESESGSEPSVEHASSTGTGSNMSMVPTFWEDNLETPLWEYGRKTRYTVREAIDVIMCRSKGATLCKQRPLRVRKNAAFLIDVTSLKNWEDVKDDMNGSYSKILRCGVWTVECVPSDEQAQYSIIAKK</sequence>
<evidence type="ECO:0000256" key="1">
    <source>
        <dbReference type="SAM" id="MobiDB-lite"/>
    </source>
</evidence>
<feature type="compositionally biased region" description="Polar residues" evidence="1">
    <location>
        <begin position="174"/>
        <end position="185"/>
    </location>
</feature>
<dbReference type="EMBL" id="MU827330">
    <property type="protein sequence ID" value="KAJ7354913.1"/>
    <property type="molecule type" value="Genomic_DNA"/>
</dbReference>
<evidence type="ECO:0000313" key="2">
    <source>
        <dbReference type="EMBL" id="KAJ7354913.1"/>
    </source>
</evidence>
<reference evidence="2" key="1">
    <citation type="submission" date="2023-01" db="EMBL/GenBank/DDBJ databases">
        <title>Genome assembly of the deep-sea coral Lophelia pertusa.</title>
        <authorList>
            <person name="Herrera S."/>
            <person name="Cordes E."/>
        </authorList>
    </citation>
    <scope>NUCLEOTIDE SEQUENCE</scope>
    <source>
        <strain evidence="2">USNM1676648</strain>
        <tissue evidence="2">Polyp</tissue>
    </source>
</reference>
<name>A0A9X0CKQ3_9CNID</name>
<feature type="compositionally biased region" description="Basic and acidic residues" evidence="1">
    <location>
        <begin position="14"/>
        <end position="25"/>
    </location>
</feature>
<evidence type="ECO:0000313" key="3">
    <source>
        <dbReference type="Proteomes" id="UP001163046"/>
    </source>
</evidence>
<gene>
    <name evidence="2" type="ORF">OS493_029022</name>
</gene>
<accession>A0A9X0CKQ3</accession>
<organism evidence="2 3">
    <name type="scientific">Desmophyllum pertusum</name>
    <dbReference type="NCBI Taxonomy" id="174260"/>
    <lineage>
        <taxon>Eukaryota</taxon>
        <taxon>Metazoa</taxon>
        <taxon>Cnidaria</taxon>
        <taxon>Anthozoa</taxon>
        <taxon>Hexacorallia</taxon>
        <taxon>Scleractinia</taxon>
        <taxon>Caryophylliina</taxon>
        <taxon>Caryophylliidae</taxon>
        <taxon>Desmophyllum</taxon>
    </lineage>
</organism>